<dbReference type="EMBL" id="JASCZI010151072">
    <property type="protein sequence ID" value="MED6168707.1"/>
    <property type="molecule type" value="Genomic_DNA"/>
</dbReference>
<sequence length="163" mass="18964">MDGNPQCDHGDVVREAEAAQMLHELLFIHRLVNNNVLGVLSVLTQEYLDELKLFGVIFGGGDLEQWYQVEATCCEEQVCYLDLDHPTVPNWLWMNKVTFTEFRVQVPFTDFQQVFSSVPPWLRHSSTQTCDRPFAISNWWPNFWSCLKTPRKFQQLLEAMGAH</sequence>
<reference evidence="1 2" key="1">
    <citation type="journal article" date="2023" name="Plants (Basel)">
        <title>Bridging the Gap: Combining Genomics and Transcriptomics Approaches to Understand Stylosanthes scabra, an Orphan Legume from the Brazilian Caatinga.</title>
        <authorList>
            <person name="Ferreira-Neto J.R.C."/>
            <person name="da Silva M.D."/>
            <person name="Binneck E."/>
            <person name="de Melo N.F."/>
            <person name="da Silva R.H."/>
            <person name="de Melo A.L.T.M."/>
            <person name="Pandolfi V."/>
            <person name="Bustamante F.O."/>
            <person name="Brasileiro-Vidal A.C."/>
            <person name="Benko-Iseppon A.M."/>
        </authorList>
    </citation>
    <scope>NUCLEOTIDE SEQUENCE [LARGE SCALE GENOMIC DNA]</scope>
    <source>
        <tissue evidence="1">Leaves</tissue>
    </source>
</reference>
<evidence type="ECO:0000313" key="2">
    <source>
        <dbReference type="Proteomes" id="UP001341840"/>
    </source>
</evidence>
<dbReference type="Proteomes" id="UP001341840">
    <property type="component" value="Unassembled WGS sequence"/>
</dbReference>
<evidence type="ECO:0000313" key="1">
    <source>
        <dbReference type="EMBL" id="MED6168707.1"/>
    </source>
</evidence>
<comment type="caution">
    <text evidence="1">The sequence shown here is derived from an EMBL/GenBank/DDBJ whole genome shotgun (WGS) entry which is preliminary data.</text>
</comment>
<accession>A0ABU6V5N7</accession>
<gene>
    <name evidence="1" type="ORF">PIB30_014172</name>
</gene>
<proteinExistence type="predicted"/>
<organism evidence="1 2">
    <name type="scientific">Stylosanthes scabra</name>
    <dbReference type="NCBI Taxonomy" id="79078"/>
    <lineage>
        <taxon>Eukaryota</taxon>
        <taxon>Viridiplantae</taxon>
        <taxon>Streptophyta</taxon>
        <taxon>Embryophyta</taxon>
        <taxon>Tracheophyta</taxon>
        <taxon>Spermatophyta</taxon>
        <taxon>Magnoliopsida</taxon>
        <taxon>eudicotyledons</taxon>
        <taxon>Gunneridae</taxon>
        <taxon>Pentapetalae</taxon>
        <taxon>rosids</taxon>
        <taxon>fabids</taxon>
        <taxon>Fabales</taxon>
        <taxon>Fabaceae</taxon>
        <taxon>Papilionoideae</taxon>
        <taxon>50 kb inversion clade</taxon>
        <taxon>dalbergioids sensu lato</taxon>
        <taxon>Dalbergieae</taxon>
        <taxon>Pterocarpus clade</taxon>
        <taxon>Stylosanthes</taxon>
    </lineage>
</organism>
<name>A0ABU6V5N7_9FABA</name>
<protein>
    <submittedName>
        <fullName evidence="1">Uncharacterized protein</fullName>
    </submittedName>
</protein>
<keyword evidence="2" id="KW-1185">Reference proteome</keyword>